<dbReference type="KEGG" id="prf:PeribacterA2_1098"/>
<dbReference type="Pfam" id="PF00534">
    <property type="entry name" value="Glycos_transf_1"/>
    <property type="match status" value="1"/>
</dbReference>
<dbReference type="Proteomes" id="UP000069135">
    <property type="component" value="Chromosome"/>
</dbReference>
<proteinExistence type="predicted"/>
<accession>A0A0S1SP04</accession>
<accession>A0A0S1SJR6</accession>
<dbReference type="EMBL" id="CP013065">
    <property type="protein sequence ID" value="ALM13759.1"/>
    <property type="molecule type" value="Genomic_DNA"/>
</dbReference>
<dbReference type="PATRIC" id="fig|1735161.3.peg.1074"/>
<dbReference type="PANTHER" id="PTHR45947">
    <property type="entry name" value="SULFOQUINOVOSYL TRANSFERASE SQD2"/>
    <property type="match status" value="1"/>
</dbReference>
<accession>A0A0S1STH8</accession>
<dbReference type="GO" id="GO:0016757">
    <property type="term" value="F:glycosyltransferase activity"/>
    <property type="evidence" value="ECO:0007669"/>
    <property type="project" value="InterPro"/>
</dbReference>
<name>A0A0S1SWB1_9BACT</name>
<evidence type="ECO:0000259" key="1">
    <source>
        <dbReference type="Pfam" id="PF00534"/>
    </source>
</evidence>
<dbReference type="AlphaFoldDB" id="A0A0S1SWB1"/>
<sequence length="370" mass="41655">MKLALVADWLPTFGGAEHVIAELHALWPSAPLFTTVARHGHLGSLDGADIRTSALQRWYRLLKRHEVLLPWMPRVVEAMDLRAFDVVVSSSHAVSKGVIPPISAVHVCYCHTPMRYAWEMEEEYLRDFRVPRLLKRTAKRFLKSMRRWDLTTAKRVDCFLANSTTTQERIARVYGRESVVIPPPVQERFLEFPLPTAEERKGFLAIGRLVPYKRFDLLVEAANLLHLPLKIAGTGRDLARLRAIAGPTVQMLGFVPDADLPHLYSHARALLLPQIEDAGVVPIEAQACGTPVLALRRGGVLDTVQEGKTGLFFEEQTVAALRDVLDRFAKTTFSADTIREHARQFSSTRFRAQILDAVQQAVSRFGKKQI</sequence>
<reference evidence="4" key="1">
    <citation type="submission" date="2015-10" db="EMBL/GenBank/DDBJ databases">
        <title>Analysis of five complete genome sequences for members of the class Peribacteria in the recently recognized Peregrinibacteria bacterial phylum.</title>
        <authorList>
            <person name="Anantharaman K."/>
            <person name="Brown C.T."/>
            <person name="Burstein D."/>
            <person name="Castelle C.J."/>
            <person name="Probst A.J."/>
            <person name="Thomas B.C."/>
            <person name="Williams K.H."/>
            <person name="Banfield J.F."/>
        </authorList>
    </citation>
    <scope>NUCLEOTIDE SEQUENCE [LARGE SCALE GENOMIC DNA]</scope>
</reference>
<dbReference type="InterPro" id="IPR001296">
    <property type="entry name" value="Glyco_trans_1"/>
</dbReference>
<dbReference type="InterPro" id="IPR028098">
    <property type="entry name" value="Glyco_trans_4-like_N"/>
</dbReference>
<dbReference type="Gene3D" id="3.40.50.2000">
    <property type="entry name" value="Glycogen Phosphorylase B"/>
    <property type="match status" value="2"/>
</dbReference>
<evidence type="ECO:0000259" key="2">
    <source>
        <dbReference type="Pfam" id="PF13439"/>
    </source>
</evidence>
<dbReference type="InterPro" id="IPR050194">
    <property type="entry name" value="Glycosyltransferase_grp1"/>
</dbReference>
<dbReference type="SUPFAM" id="SSF53756">
    <property type="entry name" value="UDP-Glycosyltransferase/glycogen phosphorylase"/>
    <property type="match status" value="1"/>
</dbReference>
<keyword evidence="3" id="KW-0808">Transferase</keyword>
<reference evidence="3 4" key="2">
    <citation type="journal article" date="2016" name="PeerJ">
        <title>Analysis of five complete genome sequences for members of the class Peribacteria in the recently recognized Peregrinibacteria bacterial phylum.</title>
        <authorList>
            <person name="Anantharaman K."/>
            <person name="Brown C.T."/>
            <person name="Burstein D."/>
            <person name="Castelle C.J."/>
            <person name="Probst A.J."/>
            <person name="Thomas B.C."/>
            <person name="Williams K.H."/>
            <person name="Banfield J.F."/>
        </authorList>
    </citation>
    <scope>NUCLEOTIDE SEQUENCE [LARGE SCALE GENOMIC DNA]</scope>
    <source>
        <strain evidence="3">RIFOXYD1_FULL_PER-ii_59_16</strain>
    </source>
</reference>
<dbReference type="Pfam" id="PF13439">
    <property type="entry name" value="Glyco_transf_4"/>
    <property type="match status" value="1"/>
</dbReference>
<feature type="domain" description="Glycosyl transferase family 1" evidence="1">
    <location>
        <begin position="191"/>
        <end position="344"/>
    </location>
</feature>
<gene>
    <name evidence="3" type="ORF">PeribacterD1_1098</name>
</gene>
<accession>A0A0S1SWB1</accession>
<protein>
    <submittedName>
        <fullName evidence="3">Group 1 glycosyl transferase</fullName>
    </submittedName>
</protein>
<dbReference type="PANTHER" id="PTHR45947:SF3">
    <property type="entry name" value="SULFOQUINOVOSYL TRANSFERASE SQD2"/>
    <property type="match status" value="1"/>
</dbReference>
<feature type="domain" description="Glycosyltransferase subfamily 4-like N-terminal" evidence="2">
    <location>
        <begin position="13"/>
        <end position="185"/>
    </location>
</feature>
<evidence type="ECO:0000313" key="3">
    <source>
        <dbReference type="EMBL" id="ALM13759.1"/>
    </source>
</evidence>
<evidence type="ECO:0000313" key="4">
    <source>
        <dbReference type="Proteomes" id="UP000069135"/>
    </source>
</evidence>
<dbReference type="STRING" id="1735162.PeribacterB2_1100"/>
<organism evidence="3 4">
    <name type="scientific">Candidatus Peribacter riflensis</name>
    <dbReference type="NCBI Taxonomy" id="1735162"/>
    <lineage>
        <taxon>Bacteria</taxon>
        <taxon>Candidatus Peregrinibacteriota</taxon>
        <taxon>Candidatus Peribacteria</taxon>
        <taxon>Candidatus Peribacterales</taxon>
        <taxon>Candidatus Peribacteraceae</taxon>
        <taxon>Candidatus Peribacter</taxon>
    </lineage>
</organism>
<accession>A0A0S1SJH9</accession>